<dbReference type="PANTHER" id="PTHR43283:SF3">
    <property type="entry name" value="BETA-LACTAMASE FAMILY PROTEIN (AFU_ORTHOLOGUE AFUA_5G07500)"/>
    <property type="match status" value="1"/>
</dbReference>
<dbReference type="Gene3D" id="3.40.710.10">
    <property type="entry name" value="DD-peptidase/beta-lactamase superfamily"/>
    <property type="match status" value="1"/>
</dbReference>
<dbReference type="EMBL" id="UINC01032141">
    <property type="protein sequence ID" value="SVB19309.1"/>
    <property type="molecule type" value="Genomic_DNA"/>
</dbReference>
<dbReference type="InterPro" id="IPR050789">
    <property type="entry name" value="Diverse_Enzym_Activities"/>
</dbReference>
<feature type="domain" description="Beta-lactamase-related" evidence="1">
    <location>
        <begin position="30"/>
        <end position="306"/>
    </location>
</feature>
<feature type="non-terminal residue" evidence="2">
    <location>
        <position position="326"/>
    </location>
</feature>
<dbReference type="AlphaFoldDB" id="A0A382C0D6"/>
<dbReference type="Pfam" id="PF00144">
    <property type="entry name" value="Beta-lactamase"/>
    <property type="match status" value="1"/>
</dbReference>
<organism evidence="2">
    <name type="scientific">marine metagenome</name>
    <dbReference type="NCBI Taxonomy" id="408172"/>
    <lineage>
        <taxon>unclassified sequences</taxon>
        <taxon>metagenomes</taxon>
        <taxon>ecological metagenomes</taxon>
    </lineage>
</organism>
<dbReference type="SUPFAM" id="SSF56601">
    <property type="entry name" value="beta-lactamase/transpeptidase-like"/>
    <property type="match status" value="1"/>
</dbReference>
<evidence type="ECO:0000313" key="2">
    <source>
        <dbReference type="EMBL" id="SVB19309.1"/>
    </source>
</evidence>
<proteinExistence type="predicted"/>
<sequence>MKRFLRMLLDRPTLSNDAHTNISTEDLRTILDRATSSGRLKGVVALVADHNGILFQHASGEARDSVSMQSDMLFNIASMTKLVTTIAVLQRVEAGDLDLDVPVDRYLPELGSIQVLGGFTEDGSPELRPARSVPTARELLTHTSGFVYEVWNAKAFEALQLGLVQSLFSGRPALDAPLAFDPGERWEYGIGIDWAGLLLEAVSGENLMGYFSSHIFAPLAMRDTAFDIPAVKMDRAMTRYGRGPDGLTELPEQAAPSLYESTRFYNGGGGLTSTVADYGRLLRALLNGGELDGQRILNASTVDQMFSNQIGVLDAGVADTQMPNMS</sequence>
<dbReference type="PANTHER" id="PTHR43283">
    <property type="entry name" value="BETA-LACTAMASE-RELATED"/>
    <property type="match status" value="1"/>
</dbReference>
<dbReference type="InterPro" id="IPR001466">
    <property type="entry name" value="Beta-lactam-related"/>
</dbReference>
<reference evidence="2" key="1">
    <citation type="submission" date="2018-05" db="EMBL/GenBank/DDBJ databases">
        <authorList>
            <person name="Lanie J.A."/>
            <person name="Ng W.-L."/>
            <person name="Kazmierczak K.M."/>
            <person name="Andrzejewski T.M."/>
            <person name="Davidsen T.M."/>
            <person name="Wayne K.J."/>
            <person name="Tettelin H."/>
            <person name="Glass J.I."/>
            <person name="Rusch D."/>
            <person name="Podicherti R."/>
            <person name="Tsui H.-C.T."/>
            <person name="Winkler M.E."/>
        </authorList>
    </citation>
    <scope>NUCLEOTIDE SEQUENCE</scope>
</reference>
<evidence type="ECO:0000259" key="1">
    <source>
        <dbReference type="Pfam" id="PF00144"/>
    </source>
</evidence>
<accession>A0A382C0D6</accession>
<dbReference type="InterPro" id="IPR012338">
    <property type="entry name" value="Beta-lactam/transpept-like"/>
</dbReference>
<protein>
    <recommendedName>
        <fullName evidence="1">Beta-lactamase-related domain-containing protein</fullName>
    </recommendedName>
</protein>
<gene>
    <name evidence="2" type="ORF">METZ01_LOCUS172163</name>
</gene>
<name>A0A382C0D6_9ZZZZ</name>